<feature type="non-terminal residue" evidence="2">
    <location>
        <position position="1"/>
    </location>
</feature>
<proteinExistence type="predicted"/>
<sequence>LFESQHEDENDVQTIAYKCEVVPHAQYKKQISDAAKKGETLKANIFFLAGFYDPTAKTITFYQGVS</sequence>
<reference evidence="2" key="1">
    <citation type="submission" date="2014-12" db="EMBL/GenBank/DDBJ databases">
        <title>Insight into the proteome of Arion vulgaris.</title>
        <authorList>
            <person name="Aradska J."/>
            <person name="Bulat T."/>
            <person name="Smidak R."/>
            <person name="Sarate P."/>
            <person name="Gangsoo J."/>
            <person name="Sialana F."/>
            <person name="Bilban M."/>
            <person name="Lubec G."/>
        </authorList>
    </citation>
    <scope>NUCLEOTIDE SEQUENCE</scope>
    <source>
        <tissue evidence="2">Skin</tissue>
    </source>
</reference>
<evidence type="ECO:0000259" key="1">
    <source>
        <dbReference type="PROSITE" id="PS51038"/>
    </source>
</evidence>
<dbReference type="InterPro" id="IPR043151">
    <property type="entry name" value="BAH_sf"/>
</dbReference>
<accession>A0A0B6Z7Z7</accession>
<dbReference type="GO" id="GO:0003682">
    <property type="term" value="F:chromatin binding"/>
    <property type="evidence" value="ECO:0007669"/>
    <property type="project" value="InterPro"/>
</dbReference>
<protein>
    <recommendedName>
        <fullName evidence="1">BAH domain-containing protein</fullName>
    </recommendedName>
</protein>
<dbReference type="AlphaFoldDB" id="A0A0B6Z7Z7"/>
<dbReference type="Gene3D" id="2.30.30.490">
    <property type="match status" value="1"/>
</dbReference>
<evidence type="ECO:0000313" key="2">
    <source>
        <dbReference type="EMBL" id="CEK64061.1"/>
    </source>
</evidence>
<gene>
    <name evidence="2" type="primary">ORF50504</name>
</gene>
<dbReference type="InterPro" id="IPR052429">
    <property type="entry name" value="BAH_domain_protein"/>
</dbReference>
<dbReference type="EMBL" id="HACG01017196">
    <property type="protein sequence ID" value="CEK64061.1"/>
    <property type="molecule type" value="Transcribed_RNA"/>
</dbReference>
<dbReference type="PANTHER" id="PTHR12505">
    <property type="entry name" value="PHD FINGER TRANSCRIPTION FACTOR"/>
    <property type="match status" value="1"/>
</dbReference>
<dbReference type="InterPro" id="IPR001025">
    <property type="entry name" value="BAH_dom"/>
</dbReference>
<dbReference type="PROSITE" id="PS51038">
    <property type="entry name" value="BAH"/>
    <property type="match status" value="1"/>
</dbReference>
<organism evidence="2">
    <name type="scientific">Arion vulgaris</name>
    <dbReference type="NCBI Taxonomy" id="1028688"/>
    <lineage>
        <taxon>Eukaryota</taxon>
        <taxon>Metazoa</taxon>
        <taxon>Spiralia</taxon>
        <taxon>Lophotrochozoa</taxon>
        <taxon>Mollusca</taxon>
        <taxon>Gastropoda</taxon>
        <taxon>Heterobranchia</taxon>
        <taxon>Euthyneura</taxon>
        <taxon>Panpulmonata</taxon>
        <taxon>Eupulmonata</taxon>
        <taxon>Stylommatophora</taxon>
        <taxon>Helicina</taxon>
        <taxon>Arionoidea</taxon>
        <taxon>Arionidae</taxon>
        <taxon>Arion</taxon>
    </lineage>
</organism>
<feature type="domain" description="BAH" evidence="1">
    <location>
        <begin position="1"/>
        <end position="63"/>
    </location>
</feature>
<name>A0A0B6Z7Z7_9EUPU</name>
<dbReference type="PANTHER" id="PTHR12505:SF24">
    <property type="entry name" value="PROTEIN WINGED EYE"/>
    <property type="match status" value="1"/>
</dbReference>